<name>A0A8B8EZV5_CRAVI</name>
<organism evidence="1 2">
    <name type="scientific">Crassostrea virginica</name>
    <name type="common">Eastern oyster</name>
    <dbReference type="NCBI Taxonomy" id="6565"/>
    <lineage>
        <taxon>Eukaryota</taxon>
        <taxon>Metazoa</taxon>
        <taxon>Spiralia</taxon>
        <taxon>Lophotrochozoa</taxon>
        <taxon>Mollusca</taxon>
        <taxon>Bivalvia</taxon>
        <taxon>Autobranchia</taxon>
        <taxon>Pteriomorphia</taxon>
        <taxon>Ostreida</taxon>
        <taxon>Ostreoidea</taxon>
        <taxon>Ostreidae</taxon>
        <taxon>Crassostrea</taxon>
    </lineage>
</organism>
<dbReference type="Proteomes" id="UP000694844">
    <property type="component" value="Chromosome 1"/>
</dbReference>
<proteinExistence type="predicted"/>
<keyword evidence="1" id="KW-1185">Reference proteome</keyword>
<dbReference type="KEGG" id="cvn:111138083"/>
<protein>
    <submittedName>
        <fullName evidence="2">Uncharacterized protein LOC111138083</fullName>
    </submittedName>
</protein>
<dbReference type="AlphaFoldDB" id="A0A8B8EZV5"/>
<sequence>MSNSVGAEKPSFLLLNSAKNVHIMLKKTDNTISTLHTLMRAKNWNTVKVMHDENKMDLIVNDILTEKWAIGRIQDIDSNLFIGKGKGFDNFTGFIDEIAVFTCRPKFIQI</sequence>
<accession>A0A8B8EZV5</accession>
<dbReference type="GeneID" id="111138083"/>
<reference evidence="1" key="1">
    <citation type="submission" date="2024-06" db="UniProtKB">
        <authorList>
            <consortium name="RefSeq"/>
        </authorList>
    </citation>
    <scope>NUCLEOTIDE SEQUENCE [LARGE SCALE GENOMIC DNA]</scope>
</reference>
<reference evidence="2" key="2">
    <citation type="submission" date="2025-08" db="UniProtKB">
        <authorList>
            <consortium name="RefSeq"/>
        </authorList>
    </citation>
    <scope>IDENTIFICATION</scope>
    <source>
        <tissue evidence="2">Whole sample</tissue>
    </source>
</reference>
<evidence type="ECO:0000313" key="1">
    <source>
        <dbReference type="Proteomes" id="UP000694844"/>
    </source>
</evidence>
<dbReference type="Gene3D" id="2.60.120.200">
    <property type="match status" value="1"/>
</dbReference>
<dbReference type="RefSeq" id="XP_022345600.1">
    <property type="nucleotide sequence ID" value="XM_022489892.1"/>
</dbReference>
<dbReference type="InterPro" id="IPR013320">
    <property type="entry name" value="ConA-like_dom_sf"/>
</dbReference>
<dbReference type="OrthoDB" id="6146172at2759"/>
<gene>
    <name evidence="2" type="primary">LOC111138083</name>
</gene>
<dbReference type="SUPFAM" id="SSF49899">
    <property type="entry name" value="Concanavalin A-like lectins/glucanases"/>
    <property type="match status" value="1"/>
</dbReference>
<evidence type="ECO:0000313" key="2">
    <source>
        <dbReference type="RefSeq" id="XP_022345600.1"/>
    </source>
</evidence>